<organism evidence="1 2">
    <name type="scientific">Anaerobacillus arseniciselenatis</name>
    <dbReference type="NCBI Taxonomy" id="85682"/>
    <lineage>
        <taxon>Bacteria</taxon>
        <taxon>Bacillati</taxon>
        <taxon>Bacillota</taxon>
        <taxon>Bacilli</taxon>
        <taxon>Bacillales</taxon>
        <taxon>Bacillaceae</taxon>
        <taxon>Anaerobacillus</taxon>
    </lineage>
</organism>
<keyword evidence="2" id="KW-1185">Reference proteome</keyword>
<dbReference type="EMBL" id="MLQQ01000058">
    <property type="protein sequence ID" value="OIJ07735.1"/>
    <property type="molecule type" value="Genomic_DNA"/>
</dbReference>
<sequence>MRAGSKQTGTGNGHHQLIGVDFHDFIQREQQLTNYELAEEYGITLGDVKDLKKKLSRN</sequence>
<protein>
    <submittedName>
        <fullName evidence="1">RNA polymerase subunit sigma-70</fullName>
    </submittedName>
</protein>
<name>A0A1S2L822_9BACI</name>
<proteinExistence type="predicted"/>
<evidence type="ECO:0000313" key="2">
    <source>
        <dbReference type="Proteomes" id="UP000180098"/>
    </source>
</evidence>
<comment type="caution">
    <text evidence="1">The sequence shown here is derived from an EMBL/GenBank/DDBJ whole genome shotgun (WGS) entry which is preliminary data.</text>
</comment>
<dbReference type="Proteomes" id="UP000180098">
    <property type="component" value="Unassembled WGS sequence"/>
</dbReference>
<reference evidence="1 2" key="1">
    <citation type="submission" date="2016-10" db="EMBL/GenBank/DDBJ databases">
        <title>Draft genome sequences of four alkaliphilic bacteria belonging to the Anaerobacillus genus.</title>
        <authorList>
            <person name="Bassil N.M."/>
            <person name="Lloyd J.R."/>
        </authorList>
    </citation>
    <scope>NUCLEOTIDE SEQUENCE [LARGE SCALE GENOMIC DNA]</scope>
    <source>
        <strain evidence="1 2">DSM 15340</strain>
    </source>
</reference>
<accession>A0A1S2L822</accession>
<dbReference type="OrthoDB" id="2970986at2"/>
<gene>
    <name evidence="1" type="ORF">BKP35_18690</name>
</gene>
<evidence type="ECO:0000313" key="1">
    <source>
        <dbReference type="EMBL" id="OIJ07735.1"/>
    </source>
</evidence>
<dbReference type="AlphaFoldDB" id="A0A1S2L822"/>